<keyword evidence="4 7" id="KW-1133">Transmembrane helix</keyword>
<dbReference type="Proteomes" id="UP000264820">
    <property type="component" value="Unplaced"/>
</dbReference>
<dbReference type="OMA" id="RTKQPHV"/>
<evidence type="ECO:0000259" key="9">
    <source>
        <dbReference type="Pfam" id="PF01529"/>
    </source>
</evidence>
<keyword evidence="3 7" id="KW-0812">Transmembrane</keyword>
<reference evidence="10" key="1">
    <citation type="submission" date="2025-08" db="UniProtKB">
        <authorList>
            <consortium name="Ensembl"/>
        </authorList>
    </citation>
    <scope>IDENTIFICATION</scope>
</reference>
<feature type="domain" description="Palmitoyltransferase DHHC" evidence="9">
    <location>
        <begin position="122"/>
        <end position="274"/>
    </location>
</feature>
<feature type="transmembrane region" description="Helical" evidence="7">
    <location>
        <begin position="168"/>
        <end position="192"/>
    </location>
</feature>
<reference evidence="10" key="2">
    <citation type="submission" date="2025-09" db="UniProtKB">
        <authorList>
            <consortium name="Ensembl"/>
        </authorList>
    </citation>
    <scope>IDENTIFICATION</scope>
</reference>
<protein>
    <recommendedName>
        <fullName evidence="7">Palmitoyltransferase</fullName>
        <ecNumber evidence="7">2.3.1.225</ecNumber>
    </recommendedName>
</protein>
<proteinExistence type="inferred from homology"/>
<evidence type="ECO:0000313" key="10">
    <source>
        <dbReference type="Ensembl" id="ENSHCOP00000025302.1"/>
    </source>
</evidence>
<comment type="domain">
    <text evidence="7">The DHHC domain is required for palmitoyltransferase activity.</text>
</comment>
<dbReference type="GO" id="GO:0006612">
    <property type="term" value="P:protein targeting to membrane"/>
    <property type="evidence" value="ECO:0007669"/>
    <property type="project" value="TreeGrafter"/>
</dbReference>
<evidence type="ECO:0000256" key="6">
    <source>
        <dbReference type="ARBA" id="ARBA00023315"/>
    </source>
</evidence>
<dbReference type="STRING" id="109280.ENSHCOP00000025302"/>
<keyword evidence="5 7" id="KW-0472">Membrane</keyword>
<dbReference type="PANTHER" id="PTHR22883:SF22">
    <property type="entry name" value="PALMITOYLTRANSFERASE ZDHHC11-RELATED"/>
    <property type="match status" value="1"/>
</dbReference>
<dbReference type="EC" id="2.3.1.225" evidence="7"/>
<evidence type="ECO:0000256" key="3">
    <source>
        <dbReference type="ARBA" id="ARBA00022692"/>
    </source>
</evidence>
<dbReference type="InterPro" id="IPR039859">
    <property type="entry name" value="PFA4/ZDH16/20/ERF2-like"/>
</dbReference>
<evidence type="ECO:0000256" key="2">
    <source>
        <dbReference type="ARBA" id="ARBA00022679"/>
    </source>
</evidence>
<name>A0A3Q2Z1K5_HIPCM</name>
<dbReference type="InterPro" id="IPR001594">
    <property type="entry name" value="Palmitoyltrfase_DHHC"/>
</dbReference>
<dbReference type="Pfam" id="PF01529">
    <property type="entry name" value="DHHC"/>
    <property type="match status" value="1"/>
</dbReference>
<evidence type="ECO:0000256" key="1">
    <source>
        <dbReference type="ARBA" id="ARBA00004141"/>
    </source>
</evidence>
<organism evidence="10 11">
    <name type="scientific">Hippocampus comes</name>
    <name type="common">Tiger tail seahorse</name>
    <dbReference type="NCBI Taxonomy" id="109280"/>
    <lineage>
        <taxon>Eukaryota</taxon>
        <taxon>Metazoa</taxon>
        <taxon>Chordata</taxon>
        <taxon>Craniata</taxon>
        <taxon>Vertebrata</taxon>
        <taxon>Euteleostomi</taxon>
        <taxon>Actinopterygii</taxon>
        <taxon>Neopterygii</taxon>
        <taxon>Teleostei</taxon>
        <taxon>Neoteleostei</taxon>
        <taxon>Acanthomorphata</taxon>
        <taxon>Syngnathiaria</taxon>
        <taxon>Syngnathiformes</taxon>
        <taxon>Syngnathoidei</taxon>
        <taxon>Syngnathidae</taxon>
        <taxon>Hippocampus</taxon>
    </lineage>
</organism>
<dbReference type="GO" id="GO:0005783">
    <property type="term" value="C:endoplasmic reticulum"/>
    <property type="evidence" value="ECO:0007669"/>
    <property type="project" value="TreeGrafter"/>
</dbReference>
<feature type="transmembrane region" description="Helical" evidence="7">
    <location>
        <begin position="69"/>
        <end position="92"/>
    </location>
</feature>
<dbReference type="AlphaFoldDB" id="A0A3Q2Z1K5"/>
<evidence type="ECO:0000256" key="8">
    <source>
        <dbReference type="SAM" id="MobiDB-lite"/>
    </source>
</evidence>
<accession>A0A3Q2Z1K5</accession>
<dbReference type="Ensembl" id="ENSHCOT00000019361.1">
    <property type="protein sequence ID" value="ENSHCOP00000025302.1"/>
    <property type="gene ID" value="ENSHCOG00000015433.1"/>
</dbReference>
<feature type="region of interest" description="Disordered" evidence="8">
    <location>
        <begin position="282"/>
        <end position="301"/>
    </location>
</feature>
<comment type="similarity">
    <text evidence="7">Belongs to the DHHC palmitoyltransferase family.</text>
</comment>
<comment type="subcellular location">
    <subcellularLocation>
        <location evidence="1">Membrane</location>
        <topology evidence="1">Multi-pass membrane protein</topology>
    </subcellularLocation>
</comment>
<evidence type="ECO:0000256" key="5">
    <source>
        <dbReference type="ARBA" id="ARBA00023136"/>
    </source>
</evidence>
<feature type="transmembrane region" description="Helical" evidence="7">
    <location>
        <begin position="42"/>
        <end position="63"/>
    </location>
</feature>
<dbReference type="GeneTree" id="ENSGT00940000161608"/>
<dbReference type="GO" id="GO:0016020">
    <property type="term" value="C:membrane"/>
    <property type="evidence" value="ECO:0007669"/>
    <property type="project" value="UniProtKB-SubCell"/>
</dbReference>
<comment type="catalytic activity">
    <reaction evidence="7">
        <text>L-cysteinyl-[protein] + hexadecanoyl-CoA = S-hexadecanoyl-L-cysteinyl-[protein] + CoA</text>
        <dbReference type="Rhea" id="RHEA:36683"/>
        <dbReference type="Rhea" id="RHEA-COMP:10131"/>
        <dbReference type="Rhea" id="RHEA-COMP:11032"/>
        <dbReference type="ChEBI" id="CHEBI:29950"/>
        <dbReference type="ChEBI" id="CHEBI:57287"/>
        <dbReference type="ChEBI" id="CHEBI:57379"/>
        <dbReference type="ChEBI" id="CHEBI:74151"/>
        <dbReference type="EC" id="2.3.1.225"/>
    </reaction>
</comment>
<feature type="transmembrane region" description="Helical" evidence="7">
    <location>
        <begin position="230"/>
        <end position="260"/>
    </location>
</feature>
<dbReference type="PROSITE" id="PS50216">
    <property type="entry name" value="DHHC"/>
    <property type="match status" value="1"/>
</dbReference>
<evidence type="ECO:0000256" key="4">
    <source>
        <dbReference type="ARBA" id="ARBA00022989"/>
    </source>
</evidence>
<evidence type="ECO:0000256" key="7">
    <source>
        <dbReference type="RuleBase" id="RU079119"/>
    </source>
</evidence>
<evidence type="ECO:0000313" key="11">
    <source>
        <dbReference type="Proteomes" id="UP000264820"/>
    </source>
</evidence>
<dbReference type="GO" id="GO:0005794">
    <property type="term" value="C:Golgi apparatus"/>
    <property type="evidence" value="ECO:0007669"/>
    <property type="project" value="TreeGrafter"/>
</dbReference>
<dbReference type="PANTHER" id="PTHR22883">
    <property type="entry name" value="ZINC FINGER DHHC DOMAIN CONTAINING PROTEIN"/>
    <property type="match status" value="1"/>
</dbReference>
<dbReference type="GO" id="GO:0019706">
    <property type="term" value="F:protein-cysteine S-palmitoyltransferase activity"/>
    <property type="evidence" value="ECO:0007669"/>
    <property type="project" value="UniProtKB-EC"/>
</dbReference>
<keyword evidence="6 7" id="KW-0012">Acyltransferase</keyword>
<sequence length="323" mass="36212">MNVLNGKLRRTAPMQGSSRNELVSSKTPRVNGWTWPPQVFQVIAWLLYNYLAVVAFGMFIPLLPLPWNHVLYTFTGLAFLVHLLSHVAAVTIDPADASVRAKKTYTGPMPLFDRTVQLHVIQDLHCYLCEVKVGPKVKHCSICNKCVSDFDHHCKWLNNCVGGRNYRYFFAAVTSAAVGAGLLVTVILFVFIQHYLDPNVLRSNPQFHSLLANDTWLVFLPSAPVKTSSAGLLIVAFVSAMLSLTCLLLLWHLLCFHFYLCKSNRLSTYEYIKLQRQKEAKSGDTEVGNSQDPPIKNKVPQVTIPKTPLNSMDCEATQIHGAR</sequence>
<keyword evidence="11" id="KW-1185">Reference proteome</keyword>
<keyword evidence="2 7" id="KW-0808">Transferase</keyword>